<dbReference type="PANTHER" id="PTHR10655">
    <property type="entry name" value="LYSOPHOSPHOLIPASE-RELATED"/>
    <property type="match status" value="1"/>
</dbReference>
<protein>
    <submittedName>
        <fullName evidence="4">Putative hydrolase</fullName>
    </submittedName>
</protein>
<dbReference type="EMBL" id="FLOC01000019">
    <property type="protein sequence ID" value="SBS34868.1"/>
    <property type="molecule type" value="Genomic_DNA"/>
</dbReference>
<dbReference type="OrthoDB" id="9801763at2"/>
<sequence>MSDSIVIQKPALASRLVLLYHGVGARPESMMTLGRWLADNLDRAMVVAVAAPFHFDMGEGLQWFSIHGVNESNRLERISVAMPRFVESVYAWQKQANVGPENTAIIGFSQGAIMALSSTQLISDALAKQVVSLSGRFALEPQHKPEGSSVHFLHGKADQVIPVRFAEQGHSWLEALGASSTLDTFDGLAHSINHEESVRLLEILQG</sequence>
<evidence type="ECO:0000259" key="3">
    <source>
        <dbReference type="Pfam" id="PF02230"/>
    </source>
</evidence>
<dbReference type="STRING" id="295068.MAQ5080_03000"/>
<reference evidence="4 5" key="1">
    <citation type="submission" date="2016-06" db="EMBL/GenBank/DDBJ databases">
        <authorList>
            <person name="Kjaerup R.B."/>
            <person name="Dalgaard T.S."/>
            <person name="Juul-Madsen H.R."/>
        </authorList>
    </citation>
    <scope>NUCLEOTIDE SEQUENCE [LARGE SCALE GENOMIC DNA]</scope>
    <source>
        <strain evidence="4 5">CECT 5080</strain>
    </source>
</reference>
<dbReference type="RefSeq" id="WP_067211498.1">
    <property type="nucleotide sequence ID" value="NZ_FLOC01000019.1"/>
</dbReference>
<dbReference type="Gene3D" id="3.40.50.1820">
    <property type="entry name" value="alpha/beta hydrolase"/>
    <property type="match status" value="1"/>
</dbReference>
<feature type="domain" description="Phospholipase/carboxylesterase/thioesterase" evidence="3">
    <location>
        <begin position="5"/>
        <end position="196"/>
    </location>
</feature>
<dbReference type="GO" id="GO:0016787">
    <property type="term" value="F:hydrolase activity"/>
    <property type="evidence" value="ECO:0007669"/>
    <property type="project" value="UniProtKB-KW"/>
</dbReference>
<organism evidence="4 5">
    <name type="scientific">Marinomonas aquimarina</name>
    <dbReference type="NCBI Taxonomy" id="295068"/>
    <lineage>
        <taxon>Bacteria</taxon>
        <taxon>Pseudomonadati</taxon>
        <taxon>Pseudomonadota</taxon>
        <taxon>Gammaproteobacteria</taxon>
        <taxon>Oceanospirillales</taxon>
        <taxon>Oceanospirillaceae</taxon>
        <taxon>Marinomonas</taxon>
    </lineage>
</organism>
<gene>
    <name evidence="4" type="ORF">MAQ5080_03000</name>
</gene>
<dbReference type="Proteomes" id="UP000092627">
    <property type="component" value="Unassembled WGS sequence"/>
</dbReference>
<dbReference type="SUPFAM" id="SSF53474">
    <property type="entry name" value="alpha/beta-Hydrolases"/>
    <property type="match status" value="1"/>
</dbReference>
<name>A0A1A8TQ13_9GAMM</name>
<dbReference type="AlphaFoldDB" id="A0A1A8TQ13"/>
<evidence type="ECO:0000256" key="2">
    <source>
        <dbReference type="ARBA" id="ARBA00022801"/>
    </source>
</evidence>
<keyword evidence="2 4" id="KW-0378">Hydrolase</keyword>
<dbReference type="InterPro" id="IPR029058">
    <property type="entry name" value="AB_hydrolase_fold"/>
</dbReference>
<comment type="similarity">
    <text evidence="1">Belongs to the AB hydrolase superfamily. AB hydrolase 2 family.</text>
</comment>
<keyword evidence="5" id="KW-1185">Reference proteome</keyword>
<dbReference type="Pfam" id="PF02230">
    <property type="entry name" value="Abhydrolase_2"/>
    <property type="match status" value="1"/>
</dbReference>
<dbReference type="InterPro" id="IPR003140">
    <property type="entry name" value="PLipase/COase/thioEstase"/>
</dbReference>
<dbReference type="InterPro" id="IPR050565">
    <property type="entry name" value="LYPA1-2/EST-like"/>
</dbReference>
<evidence type="ECO:0000313" key="4">
    <source>
        <dbReference type="EMBL" id="SBS34868.1"/>
    </source>
</evidence>
<evidence type="ECO:0000256" key="1">
    <source>
        <dbReference type="ARBA" id="ARBA00006499"/>
    </source>
</evidence>
<evidence type="ECO:0000313" key="5">
    <source>
        <dbReference type="Proteomes" id="UP000092627"/>
    </source>
</evidence>
<dbReference type="PANTHER" id="PTHR10655:SF17">
    <property type="entry name" value="LYSOPHOSPHOLIPASE-LIKE PROTEIN 1"/>
    <property type="match status" value="1"/>
</dbReference>
<dbReference type="NCBIfam" id="NF008525">
    <property type="entry name" value="PRK11460.1"/>
    <property type="match status" value="1"/>
</dbReference>
<proteinExistence type="inferred from homology"/>
<accession>A0A1A8TQ13</accession>